<gene>
    <name evidence="2" type="ORF">DdX_19182</name>
</gene>
<protein>
    <submittedName>
        <fullName evidence="2">Uncharacterized protein</fullName>
    </submittedName>
</protein>
<dbReference type="PROSITE" id="PS51257">
    <property type="entry name" value="PROKAR_LIPOPROTEIN"/>
    <property type="match status" value="1"/>
</dbReference>
<feature type="compositionally biased region" description="Basic and acidic residues" evidence="1">
    <location>
        <begin position="107"/>
        <end position="117"/>
    </location>
</feature>
<evidence type="ECO:0000313" key="3">
    <source>
        <dbReference type="Proteomes" id="UP001201812"/>
    </source>
</evidence>
<evidence type="ECO:0000256" key="1">
    <source>
        <dbReference type="SAM" id="MobiDB-lite"/>
    </source>
</evidence>
<feature type="compositionally biased region" description="Polar residues" evidence="1">
    <location>
        <begin position="55"/>
        <end position="68"/>
    </location>
</feature>
<comment type="caution">
    <text evidence="2">The sequence shown here is derived from an EMBL/GenBank/DDBJ whole genome shotgun (WGS) entry which is preliminary data.</text>
</comment>
<reference evidence="2" key="1">
    <citation type="submission" date="2022-01" db="EMBL/GenBank/DDBJ databases">
        <title>Genome Sequence Resource for Two Populations of Ditylenchus destructor, the Migratory Endoparasitic Phytonematode.</title>
        <authorList>
            <person name="Zhang H."/>
            <person name="Lin R."/>
            <person name="Xie B."/>
        </authorList>
    </citation>
    <scope>NUCLEOTIDE SEQUENCE</scope>
    <source>
        <strain evidence="2">BazhouSP</strain>
    </source>
</reference>
<proteinExistence type="predicted"/>
<sequence length="167" mass="18798">MSFIKNCYCLLILATFLGCFQLIPIQRKVTENLKSDLGIAEDLPLSDFPTEKRSPQMSQSGKTPTDIQLLSKDQRSSVISPHISAEIRNSDPEEKMAVNDRFVSGSPKEETAGERNFRSTKKSVQTPPQGIRKKRFLVFTAFSPHLWPMAEFFPNNGGILHPVNFRG</sequence>
<accession>A0AAD4MK62</accession>
<dbReference type="Proteomes" id="UP001201812">
    <property type="component" value="Unassembled WGS sequence"/>
</dbReference>
<keyword evidence="3" id="KW-1185">Reference proteome</keyword>
<dbReference type="AlphaFoldDB" id="A0AAD4MK62"/>
<feature type="region of interest" description="Disordered" evidence="1">
    <location>
        <begin position="44"/>
        <end position="79"/>
    </location>
</feature>
<evidence type="ECO:0000313" key="2">
    <source>
        <dbReference type="EMBL" id="KAI1696174.1"/>
    </source>
</evidence>
<feature type="region of interest" description="Disordered" evidence="1">
    <location>
        <begin position="104"/>
        <end position="128"/>
    </location>
</feature>
<name>A0AAD4MK62_9BILA</name>
<organism evidence="2 3">
    <name type="scientific">Ditylenchus destructor</name>
    <dbReference type="NCBI Taxonomy" id="166010"/>
    <lineage>
        <taxon>Eukaryota</taxon>
        <taxon>Metazoa</taxon>
        <taxon>Ecdysozoa</taxon>
        <taxon>Nematoda</taxon>
        <taxon>Chromadorea</taxon>
        <taxon>Rhabditida</taxon>
        <taxon>Tylenchina</taxon>
        <taxon>Tylenchomorpha</taxon>
        <taxon>Sphaerularioidea</taxon>
        <taxon>Anguinidae</taxon>
        <taxon>Anguininae</taxon>
        <taxon>Ditylenchus</taxon>
    </lineage>
</organism>
<dbReference type="EMBL" id="JAKKPZ010000344">
    <property type="protein sequence ID" value="KAI1696174.1"/>
    <property type="molecule type" value="Genomic_DNA"/>
</dbReference>